<keyword evidence="2" id="KW-1185">Reference proteome</keyword>
<dbReference type="RefSeq" id="WP_158957673.1">
    <property type="nucleotide sequence ID" value="NZ_CP046916.1"/>
</dbReference>
<reference evidence="1 2" key="1">
    <citation type="submission" date="2019-12" db="EMBL/GenBank/DDBJ databases">
        <title>Paraburkholderia acidiphila 7Q-K02 sp. nov and Paraburkholderia acidisoli DHF22 sp. nov., two strains isolated from forest soil.</title>
        <authorList>
            <person name="Gao Z."/>
            <person name="Qiu L."/>
        </authorList>
    </citation>
    <scope>NUCLEOTIDE SEQUENCE [LARGE SCALE GENOMIC DNA]</scope>
    <source>
        <strain evidence="1 2">DHF22</strain>
    </source>
</reference>
<dbReference type="Proteomes" id="UP000433577">
    <property type="component" value="Chromosome 4"/>
</dbReference>
<accession>A0A7Z2GRB3</accession>
<proteinExistence type="predicted"/>
<evidence type="ECO:0000313" key="2">
    <source>
        <dbReference type="Proteomes" id="UP000433577"/>
    </source>
</evidence>
<dbReference type="AlphaFoldDB" id="A0A7Z2GRB3"/>
<gene>
    <name evidence="1" type="ORF">FAZ98_31695</name>
</gene>
<dbReference type="OrthoDB" id="9099288at2"/>
<protein>
    <submittedName>
        <fullName evidence="1">Uncharacterized protein</fullName>
    </submittedName>
</protein>
<organism evidence="1 2">
    <name type="scientific">Paraburkholderia acidisoli</name>
    <dbReference type="NCBI Taxonomy" id="2571748"/>
    <lineage>
        <taxon>Bacteria</taxon>
        <taxon>Pseudomonadati</taxon>
        <taxon>Pseudomonadota</taxon>
        <taxon>Betaproteobacteria</taxon>
        <taxon>Burkholderiales</taxon>
        <taxon>Burkholderiaceae</taxon>
        <taxon>Paraburkholderia</taxon>
    </lineage>
</organism>
<sequence>MASLDENFNVVFPVVTDRVTRKEKDKVTGEEKDVHENIVRVHAFHTPISKAVFDQNFALLAATKATLEGKGRQYLMSAGPRVAALTLRAEGLRDAEERGYVDDNGKPKEDEVKAFFAELRRLTTILCPGSGGWEMLPVDLAISGGKIDAEDWEEVEASIVFFCCHWSMAKKSDRKRIGQSTATFLKASTTPSPLSVYLASLPNLTQAATSVHKAVSSVPS</sequence>
<dbReference type="KEGG" id="pacs:FAZ98_31695"/>
<dbReference type="EMBL" id="CP046916">
    <property type="protein sequence ID" value="QGZ66356.1"/>
    <property type="molecule type" value="Genomic_DNA"/>
</dbReference>
<name>A0A7Z2GRB3_9BURK</name>
<evidence type="ECO:0000313" key="1">
    <source>
        <dbReference type="EMBL" id="QGZ66356.1"/>
    </source>
</evidence>